<keyword evidence="3" id="KW-1185">Reference proteome</keyword>
<evidence type="ECO:0000313" key="3">
    <source>
        <dbReference type="Proteomes" id="UP000327013"/>
    </source>
</evidence>
<feature type="region of interest" description="Disordered" evidence="1">
    <location>
        <begin position="30"/>
        <end position="57"/>
    </location>
</feature>
<organism evidence="2 3">
    <name type="scientific">Carpinus fangiana</name>
    <dbReference type="NCBI Taxonomy" id="176857"/>
    <lineage>
        <taxon>Eukaryota</taxon>
        <taxon>Viridiplantae</taxon>
        <taxon>Streptophyta</taxon>
        <taxon>Embryophyta</taxon>
        <taxon>Tracheophyta</taxon>
        <taxon>Spermatophyta</taxon>
        <taxon>Magnoliopsida</taxon>
        <taxon>eudicotyledons</taxon>
        <taxon>Gunneridae</taxon>
        <taxon>Pentapetalae</taxon>
        <taxon>rosids</taxon>
        <taxon>fabids</taxon>
        <taxon>Fagales</taxon>
        <taxon>Betulaceae</taxon>
        <taxon>Carpinus</taxon>
    </lineage>
</organism>
<feature type="compositionally biased region" description="Basic and acidic residues" evidence="1">
    <location>
        <begin position="34"/>
        <end position="55"/>
    </location>
</feature>
<evidence type="ECO:0000256" key="1">
    <source>
        <dbReference type="SAM" id="MobiDB-lite"/>
    </source>
</evidence>
<gene>
    <name evidence="2" type="ORF">FH972_002796</name>
</gene>
<protein>
    <submittedName>
        <fullName evidence="2">Uncharacterized protein</fullName>
    </submittedName>
</protein>
<accession>A0A5N6QIC6</accession>
<dbReference type="OrthoDB" id="1739516at2759"/>
<dbReference type="Proteomes" id="UP000327013">
    <property type="component" value="Chromosome 1"/>
</dbReference>
<proteinExistence type="predicted"/>
<sequence>MAESPSSTRKSNPQKVLTVMDMRVAQQLMQLSNEDNKNNRKNDTDDNEVVDKPRSDNTSTIAKIEEIFGKEDTYRPKKRRYLSLVSIYTATKPMKVRYGKKVRSSTNPNFVTDSVTEY</sequence>
<evidence type="ECO:0000313" key="2">
    <source>
        <dbReference type="EMBL" id="KAE7998231.1"/>
    </source>
</evidence>
<reference evidence="2 3" key="1">
    <citation type="submission" date="2019-06" db="EMBL/GenBank/DDBJ databases">
        <title>A chromosomal-level reference genome of Carpinus fangiana (Coryloideae, Betulaceae).</title>
        <authorList>
            <person name="Yang X."/>
            <person name="Wang Z."/>
            <person name="Zhang L."/>
            <person name="Hao G."/>
            <person name="Liu J."/>
            <person name="Yang Y."/>
        </authorList>
    </citation>
    <scope>NUCLEOTIDE SEQUENCE [LARGE SCALE GENOMIC DNA]</scope>
    <source>
        <strain evidence="2">Cfa_2016G</strain>
        <tissue evidence="2">Leaf</tissue>
    </source>
</reference>
<dbReference type="AlphaFoldDB" id="A0A5N6QIC6"/>
<dbReference type="EMBL" id="CM017321">
    <property type="protein sequence ID" value="KAE7998231.1"/>
    <property type="molecule type" value="Genomic_DNA"/>
</dbReference>
<name>A0A5N6QIC6_9ROSI</name>